<evidence type="ECO:0000313" key="1">
    <source>
        <dbReference type="EMBL" id="GAI66625.1"/>
    </source>
</evidence>
<reference evidence="1" key="1">
    <citation type="journal article" date="2014" name="Front. Microbiol.">
        <title>High frequency of phylogenetically diverse reductive dehalogenase-homologous genes in deep subseafloor sedimentary metagenomes.</title>
        <authorList>
            <person name="Kawai M."/>
            <person name="Futagami T."/>
            <person name="Toyoda A."/>
            <person name="Takaki Y."/>
            <person name="Nishi S."/>
            <person name="Hori S."/>
            <person name="Arai W."/>
            <person name="Tsubouchi T."/>
            <person name="Morono Y."/>
            <person name="Uchiyama I."/>
            <person name="Ito T."/>
            <person name="Fujiyama A."/>
            <person name="Inagaki F."/>
            <person name="Takami H."/>
        </authorList>
    </citation>
    <scope>NUCLEOTIDE SEQUENCE</scope>
    <source>
        <strain evidence="1">Expedition CK06-06</strain>
    </source>
</reference>
<organism evidence="1">
    <name type="scientific">marine sediment metagenome</name>
    <dbReference type="NCBI Taxonomy" id="412755"/>
    <lineage>
        <taxon>unclassified sequences</taxon>
        <taxon>metagenomes</taxon>
        <taxon>ecological metagenomes</taxon>
    </lineage>
</organism>
<protein>
    <submittedName>
        <fullName evidence="1">Uncharacterized protein</fullName>
    </submittedName>
</protein>
<sequence length="40" mass="4584">MPMELVELLVSLNRLNLTELKLVLRFAEWLKEQGKSGVAD</sequence>
<name>X1RTV3_9ZZZZ</name>
<comment type="caution">
    <text evidence="1">The sequence shown here is derived from an EMBL/GenBank/DDBJ whole genome shotgun (WGS) entry which is preliminary data.</text>
</comment>
<dbReference type="EMBL" id="BARW01000600">
    <property type="protein sequence ID" value="GAI66625.1"/>
    <property type="molecule type" value="Genomic_DNA"/>
</dbReference>
<dbReference type="AlphaFoldDB" id="X1RTV3"/>
<proteinExistence type="predicted"/>
<gene>
    <name evidence="1" type="ORF">S12H4_02442</name>
</gene>
<accession>X1RTV3</accession>